<sequence>MRRPHQNVATVLVEPAMLRELELDLMPLDLWVWPVATAPICADGPRQAFQLRRRLVEARRGAWDDAARWVPVWIAFGDSWYAGDDPLPWAAHATLWDKLAQHATHVRYRKLLGGVAPLLSQAEQTPDVA</sequence>
<gene>
    <name evidence="1" type="ORF">ACFFRI_15005</name>
</gene>
<name>A0ABV5KCB4_9ACTN</name>
<organism evidence="1 2">
    <name type="scientific">Nocardioides plantarum</name>
    <dbReference type="NCBI Taxonomy" id="29299"/>
    <lineage>
        <taxon>Bacteria</taxon>
        <taxon>Bacillati</taxon>
        <taxon>Actinomycetota</taxon>
        <taxon>Actinomycetes</taxon>
        <taxon>Propionibacteriales</taxon>
        <taxon>Nocardioidaceae</taxon>
        <taxon>Nocardioides</taxon>
    </lineage>
</organism>
<keyword evidence="2" id="KW-1185">Reference proteome</keyword>
<dbReference type="Proteomes" id="UP001589750">
    <property type="component" value="Unassembled WGS sequence"/>
</dbReference>
<accession>A0ABV5KCB4</accession>
<reference evidence="1 2" key="1">
    <citation type="submission" date="2024-09" db="EMBL/GenBank/DDBJ databases">
        <authorList>
            <person name="Sun Q."/>
            <person name="Mori K."/>
        </authorList>
    </citation>
    <scope>NUCLEOTIDE SEQUENCE [LARGE SCALE GENOMIC DNA]</scope>
    <source>
        <strain evidence="1 2">JCM 9626</strain>
    </source>
</reference>
<dbReference type="EMBL" id="JBHMDG010000018">
    <property type="protein sequence ID" value="MFB9314363.1"/>
    <property type="molecule type" value="Genomic_DNA"/>
</dbReference>
<dbReference type="RefSeq" id="WP_140009528.1">
    <property type="nucleotide sequence ID" value="NZ_JBHMDG010000018.1"/>
</dbReference>
<protein>
    <submittedName>
        <fullName evidence="1">Uncharacterized protein</fullName>
    </submittedName>
</protein>
<evidence type="ECO:0000313" key="2">
    <source>
        <dbReference type="Proteomes" id="UP001589750"/>
    </source>
</evidence>
<comment type="caution">
    <text evidence="1">The sequence shown here is derived from an EMBL/GenBank/DDBJ whole genome shotgun (WGS) entry which is preliminary data.</text>
</comment>
<evidence type="ECO:0000313" key="1">
    <source>
        <dbReference type="EMBL" id="MFB9314363.1"/>
    </source>
</evidence>
<proteinExistence type="predicted"/>